<dbReference type="GO" id="GO:0000105">
    <property type="term" value="P:L-histidine biosynthetic process"/>
    <property type="evidence" value="ECO:0007669"/>
    <property type="project" value="UniProtKB-KW"/>
</dbReference>
<dbReference type="GO" id="GO:0005737">
    <property type="term" value="C:cytoplasm"/>
    <property type="evidence" value="ECO:0007669"/>
    <property type="project" value="TreeGrafter"/>
</dbReference>
<dbReference type="SUPFAM" id="SSF51366">
    <property type="entry name" value="Ribulose-phoshate binding barrel"/>
    <property type="match status" value="1"/>
</dbReference>
<dbReference type="InterPro" id="IPR044524">
    <property type="entry name" value="Isoase_HisA-like"/>
</dbReference>
<evidence type="ECO:0000256" key="5">
    <source>
        <dbReference type="RuleBase" id="RU003657"/>
    </source>
</evidence>
<evidence type="ECO:0000313" key="6">
    <source>
        <dbReference type="EMBL" id="HEN15551.1"/>
    </source>
</evidence>
<comment type="caution">
    <text evidence="6">The sequence shown here is derived from an EMBL/GenBank/DDBJ whole genome shotgun (WGS) entry which is preliminary data.</text>
</comment>
<comment type="similarity">
    <text evidence="1 5">Belongs to the HisA/HisF family.</text>
</comment>
<dbReference type="CDD" id="cd04723">
    <property type="entry name" value="HisA_HisF"/>
    <property type="match status" value="1"/>
</dbReference>
<accession>A0A7C2NXC1</accession>
<dbReference type="AlphaFoldDB" id="A0A7C2NXC1"/>
<evidence type="ECO:0000256" key="4">
    <source>
        <dbReference type="ARBA" id="ARBA00029440"/>
    </source>
</evidence>
<dbReference type="InterPro" id="IPR011060">
    <property type="entry name" value="RibuloseP-bd_barrel"/>
</dbReference>
<dbReference type="Pfam" id="PF00977">
    <property type="entry name" value="His_biosynth"/>
    <property type="match status" value="1"/>
</dbReference>
<evidence type="ECO:0000256" key="3">
    <source>
        <dbReference type="ARBA" id="ARBA00023102"/>
    </source>
</evidence>
<gene>
    <name evidence="6" type="ORF">ENQ76_08800</name>
</gene>
<dbReference type="EMBL" id="DSOK01000250">
    <property type="protein sequence ID" value="HEN15551.1"/>
    <property type="molecule type" value="Genomic_DNA"/>
</dbReference>
<evidence type="ECO:0000256" key="2">
    <source>
        <dbReference type="ARBA" id="ARBA00022605"/>
    </source>
</evidence>
<keyword evidence="2 5" id="KW-0028">Amino-acid biosynthesis</keyword>
<reference evidence="6" key="1">
    <citation type="journal article" date="2020" name="mSystems">
        <title>Genome- and Community-Level Interaction Insights into Carbon Utilization and Element Cycling Functions of Hydrothermarchaeota in Hydrothermal Sediment.</title>
        <authorList>
            <person name="Zhou Z."/>
            <person name="Liu Y."/>
            <person name="Xu W."/>
            <person name="Pan J."/>
            <person name="Luo Z.H."/>
            <person name="Li M."/>
        </authorList>
    </citation>
    <scope>NUCLEOTIDE SEQUENCE [LARGE SCALE GENOMIC DNA]</scope>
    <source>
        <strain evidence="6">SpSt-339</strain>
    </source>
</reference>
<protein>
    <submittedName>
        <fullName evidence="6">HisA/hisF family protein</fullName>
    </submittedName>
</protein>
<dbReference type="GO" id="GO:0000162">
    <property type="term" value="P:L-tryptophan biosynthetic process"/>
    <property type="evidence" value="ECO:0007669"/>
    <property type="project" value="TreeGrafter"/>
</dbReference>
<proteinExistence type="inferred from homology"/>
<comment type="pathway">
    <text evidence="4">Amino-acid biosynthesis.</text>
</comment>
<dbReference type="PANTHER" id="PTHR43090">
    <property type="entry name" value="1-(5-PHOSPHORIBOSYL)-5-[(5-PHOSPHORIBOSYLAMINO)METHYLIDENEAMINO] IMIDAZOLE-4-CARBOXAMIDE ISOMERASE"/>
    <property type="match status" value="1"/>
</dbReference>
<dbReference type="PANTHER" id="PTHR43090:SF2">
    <property type="entry name" value="1-(5-PHOSPHORIBOSYL)-5-[(5-PHOSPHORIBOSYLAMINO)METHYLIDENEAMINO] IMIDAZOLE-4-CARBOXAMIDE ISOMERASE"/>
    <property type="match status" value="1"/>
</dbReference>
<sequence>MMRVLPVIDILDGQVVRGVGGRRDEYRPIVSSLVAGSDPLEVAAALRRVCGPSSLYVADLDAILHRKPHVELYRQLAALGPVLVDAGVQDVTDAMTVADSGAEVIAGLETVPDNSGLRRIVKAVGTDRVVFSVDLRRGRSLGGPGWPNAPLAVAEEVLETGIQRLIVLDLADVGSHTGGSTADLCREIRRRWPTARVIAGGGVRGRDDLACWEQIGVEGVLVASALHEGRITAADISEAAKERGCEGARA</sequence>
<evidence type="ECO:0000256" key="1">
    <source>
        <dbReference type="ARBA" id="ARBA00009667"/>
    </source>
</evidence>
<keyword evidence="3 5" id="KW-0368">Histidine biosynthesis</keyword>
<dbReference type="Gene3D" id="3.20.20.70">
    <property type="entry name" value="Aldolase class I"/>
    <property type="match status" value="1"/>
</dbReference>
<dbReference type="InterPro" id="IPR013785">
    <property type="entry name" value="Aldolase_TIM"/>
</dbReference>
<name>A0A7C2NXC1_9PLAN</name>
<dbReference type="InterPro" id="IPR006062">
    <property type="entry name" value="His_biosynth"/>
</dbReference>
<organism evidence="6">
    <name type="scientific">Schlesneria paludicola</name>
    <dbReference type="NCBI Taxonomy" id="360056"/>
    <lineage>
        <taxon>Bacteria</taxon>
        <taxon>Pseudomonadati</taxon>
        <taxon>Planctomycetota</taxon>
        <taxon>Planctomycetia</taxon>
        <taxon>Planctomycetales</taxon>
        <taxon>Planctomycetaceae</taxon>
        <taxon>Schlesneria</taxon>
    </lineage>
</organism>
<dbReference type="GO" id="GO:0003949">
    <property type="term" value="F:1-(5-phosphoribosyl)-5-[(5-phosphoribosylamino)methylideneamino]imidazole-4-carboxamide isomerase activity"/>
    <property type="evidence" value="ECO:0007669"/>
    <property type="project" value="InterPro"/>
</dbReference>